<dbReference type="EMBL" id="JBBPBN010000726">
    <property type="protein sequence ID" value="KAK8482894.1"/>
    <property type="molecule type" value="Genomic_DNA"/>
</dbReference>
<name>A0ABR1ZQF4_9ROSI</name>
<accession>A0ABR1ZQF4</accession>
<organism evidence="1 2">
    <name type="scientific">Hibiscus sabdariffa</name>
    <name type="common">roselle</name>
    <dbReference type="NCBI Taxonomy" id="183260"/>
    <lineage>
        <taxon>Eukaryota</taxon>
        <taxon>Viridiplantae</taxon>
        <taxon>Streptophyta</taxon>
        <taxon>Embryophyta</taxon>
        <taxon>Tracheophyta</taxon>
        <taxon>Spermatophyta</taxon>
        <taxon>Magnoliopsida</taxon>
        <taxon>eudicotyledons</taxon>
        <taxon>Gunneridae</taxon>
        <taxon>Pentapetalae</taxon>
        <taxon>rosids</taxon>
        <taxon>malvids</taxon>
        <taxon>Malvales</taxon>
        <taxon>Malvaceae</taxon>
        <taxon>Malvoideae</taxon>
        <taxon>Hibiscus</taxon>
    </lineage>
</organism>
<reference evidence="1 2" key="1">
    <citation type="journal article" date="2024" name="G3 (Bethesda)">
        <title>Genome assembly of Hibiscus sabdariffa L. provides insights into metabolisms of medicinal natural products.</title>
        <authorList>
            <person name="Kim T."/>
        </authorList>
    </citation>
    <scope>NUCLEOTIDE SEQUENCE [LARGE SCALE GENOMIC DNA]</scope>
    <source>
        <strain evidence="1">TK-2024</strain>
        <tissue evidence="1">Old leaves</tissue>
    </source>
</reference>
<keyword evidence="2" id="KW-1185">Reference proteome</keyword>
<evidence type="ECO:0000313" key="2">
    <source>
        <dbReference type="Proteomes" id="UP001396334"/>
    </source>
</evidence>
<comment type="caution">
    <text evidence="1">The sequence shown here is derived from an EMBL/GenBank/DDBJ whole genome shotgun (WGS) entry which is preliminary data.</text>
</comment>
<evidence type="ECO:0000313" key="1">
    <source>
        <dbReference type="EMBL" id="KAK8482894.1"/>
    </source>
</evidence>
<protein>
    <submittedName>
        <fullName evidence="1">Uncharacterized protein</fullName>
    </submittedName>
</protein>
<sequence>MDIKSVAKDCCQIEKNKVRTSSPATDFEKEGASTKTPEGVYCQALNEKGIGLPNEVPGLFWSFNFHPGQMILSSTGSCGSSYRAISCIGHCPAILQLGGKEAEERKVLWPSLGADLVPFYGCGEVDEDHRATSEYVPTPNPSTTIEHKTLFVSDDEYTKFFQHQASKLPPSRKAIGVVQGIPVKFRAQSWTTLNKMTPRMIQNFNGENTEKCSKLSIAKGFVVHTDHQVRRFNQSQEKLNAKDSNSLWRKVGTDNFTIGLLRGMEVEQEPGEIEARKLAPSSSPIFAPLLDKAHPFVESFLPKKEQ</sequence>
<gene>
    <name evidence="1" type="ORF">V6N11_021666</name>
</gene>
<dbReference type="Proteomes" id="UP001396334">
    <property type="component" value="Unassembled WGS sequence"/>
</dbReference>
<proteinExistence type="predicted"/>